<dbReference type="SMR" id="Q54EM2"/>
<keyword evidence="9" id="KW-1185">Reference proteome</keyword>
<dbReference type="RefSeq" id="XP_635218.1">
    <property type="nucleotide sequence ID" value="XM_630126.1"/>
</dbReference>
<evidence type="ECO:0000256" key="1">
    <source>
        <dbReference type="ARBA" id="ARBA00004370"/>
    </source>
</evidence>
<dbReference type="HOGENOM" id="CLU_325837_0_0_1"/>
<dbReference type="Pfam" id="PF24612">
    <property type="entry name" value="Ig_TgrO1"/>
    <property type="match status" value="2"/>
</dbReference>
<evidence type="ECO:0000256" key="4">
    <source>
        <dbReference type="ARBA" id="ARBA00023180"/>
    </source>
</evidence>
<keyword evidence="2 5" id="KW-0732">Signal</keyword>
<evidence type="ECO:0000259" key="7">
    <source>
        <dbReference type="Pfam" id="PF24612"/>
    </source>
</evidence>
<dbReference type="eggNOG" id="ENOG502RHZ3">
    <property type="taxonomic scope" value="Eukaryota"/>
</dbReference>
<organism evidence="8 9">
    <name type="scientific">Dictyostelium discoideum</name>
    <name type="common">Social amoeba</name>
    <dbReference type="NCBI Taxonomy" id="44689"/>
    <lineage>
        <taxon>Eukaryota</taxon>
        <taxon>Amoebozoa</taxon>
        <taxon>Evosea</taxon>
        <taxon>Eumycetozoa</taxon>
        <taxon>Dictyostelia</taxon>
        <taxon>Dictyosteliales</taxon>
        <taxon>Dictyosteliaceae</taxon>
        <taxon>Dictyostelium</taxon>
    </lineage>
</organism>
<feature type="domain" description="TgrO1-like immunoglobulin-like" evidence="7">
    <location>
        <begin position="398"/>
        <end position="466"/>
    </location>
</feature>
<sequence>MENKIILLVFFLFSIFKLGYPYSMEDPMAYIATISEKSFTIHYFNYPSDRSYPTRLIMYQNETTPRYEMAPNYFNCSVVVGSMRLCTFHSDEPFSRLWGSAHSKVCAKELSNPVENCSFNLTDIDKFSGTGYTFQFVSDIKFNKKPATSGGDVVFTGNYLRFRGGPNFIKSNYGNGVSFVVKGNFSDPSFDCNNITVSFPPGSGNFEINFEDEGDFPIPFSYKSPKISSTVSDESLGILTINGDNFFTDKKLVEVFLGGINQTNFIISVNHTQIQVNNFSRPDLGPMSINIKVNKITLQKDFTHCFPAIITSISSVSNYLGGIVTIKGVKLSSTLYPSLKPSITIGNKQCTLIKSTTNELECQLDPNEYGGRDLPVNVNFGGCNSTSNNNVSFTYNIPTLSSGSYSNGFVTLIGTNFGKNKESFVQLYADGTNSYLKIDQLNVTSDEKSLTFKLPHLRCRSFNISFTRSNISSNTISISASLIINVINRPNVSNGTLNIEIYYMDCPLISSSTPSITIGNSSSATQCSIPSSQSLTSGYYKTKCSTPYGTGLNKQFIFKLNSETVSDGYSYAPPIIEHRKFSKDQFNITFHGNNFGNSIPLIQVYFDGNDISSEILALKDNQLTIKTLNSYDYGPIDITVDGINMESLFSLTFPPVINGIINIDNKTIGCGGTITVSGKNLLTNEDEFKVKVLANNKNTTIITHDEKMLIVRTDSIESPLLVSTFIGDNLGPNAFLTYFKPKITVVPTIKNKKEGISITVGGVGLSGNIHASLALSSQNVSLLCNLQCSLSPNETFYDSNPILSSNEIDITNSTDCLSCHSNSFVNETSGVLYLQLGSTSYNYDVKIEEIQISISPSPSIGAEGNSESSKLSGGQFQVLQLVVLILLVLLSSNK</sequence>
<evidence type="ECO:0000313" key="9">
    <source>
        <dbReference type="Proteomes" id="UP000002195"/>
    </source>
</evidence>
<name>Q54EM2_DICDI</name>
<accession>Q54EM2</accession>
<dbReference type="GO" id="GO:0009897">
    <property type="term" value="C:external side of plasma membrane"/>
    <property type="evidence" value="ECO:0000318"/>
    <property type="project" value="GO_Central"/>
</dbReference>
<dbReference type="dictyBase" id="DDB_G0291454">
    <property type="gene designation" value="tgrC4"/>
</dbReference>
<dbReference type="Pfam" id="PF01833">
    <property type="entry name" value="TIG"/>
    <property type="match status" value="1"/>
</dbReference>
<dbReference type="PhylomeDB" id="Q54EM2"/>
<dbReference type="InterPro" id="IPR057594">
    <property type="entry name" value="TgrO1-like_Ig"/>
</dbReference>
<dbReference type="FunCoup" id="Q54EM2">
    <property type="interactions" value="1"/>
</dbReference>
<dbReference type="GO" id="GO:0098742">
    <property type="term" value="P:cell-cell adhesion via plasma-membrane adhesion molecules"/>
    <property type="evidence" value="ECO:0000318"/>
    <property type="project" value="GO_Central"/>
</dbReference>
<gene>
    <name evidence="8" type="primary">tgrC4</name>
    <name evidence="8" type="ORF">DDB_G0291454</name>
</gene>
<keyword evidence="4" id="KW-0325">Glycoprotein</keyword>
<dbReference type="PaxDb" id="44689-DDB0304732"/>
<dbReference type="InterPro" id="IPR014756">
    <property type="entry name" value="Ig_E-set"/>
</dbReference>
<reference evidence="8 9" key="1">
    <citation type="journal article" date="2005" name="Nature">
        <title>The genome of the social amoeba Dictyostelium discoideum.</title>
        <authorList>
            <consortium name="The Dictyostelium discoideum Sequencing Consortium"/>
            <person name="Eichinger L."/>
            <person name="Pachebat J.A."/>
            <person name="Glockner G."/>
            <person name="Rajandream M.A."/>
            <person name="Sucgang R."/>
            <person name="Berriman M."/>
            <person name="Song J."/>
            <person name="Olsen R."/>
            <person name="Szafranski K."/>
            <person name="Xu Q."/>
            <person name="Tunggal B."/>
            <person name="Kummerfeld S."/>
            <person name="Madera M."/>
            <person name="Konfortov B.A."/>
            <person name="Rivero F."/>
            <person name="Bankier A.T."/>
            <person name="Lehmann R."/>
            <person name="Hamlin N."/>
            <person name="Davies R."/>
            <person name="Gaudet P."/>
            <person name="Fey P."/>
            <person name="Pilcher K."/>
            <person name="Chen G."/>
            <person name="Saunders D."/>
            <person name="Sodergren E."/>
            <person name="Davis P."/>
            <person name="Kerhornou A."/>
            <person name="Nie X."/>
            <person name="Hall N."/>
            <person name="Anjard C."/>
            <person name="Hemphill L."/>
            <person name="Bason N."/>
            <person name="Farbrother P."/>
            <person name="Desany B."/>
            <person name="Just E."/>
            <person name="Morio T."/>
            <person name="Rost R."/>
            <person name="Churcher C."/>
            <person name="Cooper J."/>
            <person name="Haydock S."/>
            <person name="van Driessche N."/>
            <person name="Cronin A."/>
            <person name="Goodhead I."/>
            <person name="Muzny D."/>
            <person name="Mourier T."/>
            <person name="Pain A."/>
            <person name="Lu M."/>
            <person name="Harper D."/>
            <person name="Lindsay R."/>
            <person name="Hauser H."/>
            <person name="James K."/>
            <person name="Quiles M."/>
            <person name="Madan Babu M."/>
            <person name="Saito T."/>
            <person name="Buchrieser C."/>
            <person name="Wardroper A."/>
            <person name="Felder M."/>
            <person name="Thangavelu M."/>
            <person name="Johnson D."/>
            <person name="Knights A."/>
            <person name="Loulseged H."/>
            <person name="Mungall K."/>
            <person name="Oliver K."/>
            <person name="Price C."/>
            <person name="Quail M.A."/>
            <person name="Urushihara H."/>
            <person name="Hernandez J."/>
            <person name="Rabbinowitsch E."/>
            <person name="Steffen D."/>
            <person name="Sanders M."/>
            <person name="Ma J."/>
            <person name="Kohara Y."/>
            <person name="Sharp S."/>
            <person name="Simmonds M."/>
            <person name="Spiegler S."/>
            <person name="Tivey A."/>
            <person name="Sugano S."/>
            <person name="White B."/>
            <person name="Walker D."/>
            <person name="Woodward J."/>
            <person name="Winckler T."/>
            <person name="Tanaka Y."/>
            <person name="Shaulsky G."/>
            <person name="Schleicher M."/>
            <person name="Weinstock G."/>
            <person name="Rosenthal A."/>
            <person name="Cox E.C."/>
            <person name="Chisholm R.L."/>
            <person name="Gibbs R."/>
            <person name="Loomis W.F."/>
            <person name="Platzer M."/>
            <person name="Kay R.R."/>
            <person name="Williams J."/>
            <person name="Dear P.H."/>
            <person name="Noegel A.A."/>
            <person name="Barrell B."/>
            <person name="Kuspa A."/>
        </authorList>
    </citation>
    <scope>NUCLEOTIDE SEQUENCE [LARGE SCALE GENOMIC DNA]</scope>
    <source>
        <strain evidence="8 9">AX4</strain>
    </source>
</reference>
<evidence type="ECO:0000259" key="6">
    <source>
        <dbReference type="Pfam" id="PF01833"/>
    </source>
</evidence>
<dbReference type="CDD" id="cd00603">
    <property type="entry name" value="IPT_PCSR"/>
    <property type="match status" value="1"/>
</dbReference>
<feature type="chain" id="PRO_5004249535" evidence="5">
    <location>
        <begin position="22"/>
        <end position="894"/>
    </location>
</feature>
<protein>
    <submittedName>
        <fullName evidence="8">IPT/TIG domain-containing protein</fullName>
    </submittedName>
</protein>
<comment type="subcellular location">
    <subcellularLocation>
        <location evidence="1">Membrane</location>
    </subcellularLocation>
</comment>
<dbReference type="KEGG" id="ddi:DDB_G0291454"/>
<dbReference type="InterPro" id="IPR052014">
    <property type="entry name" value="Dictyostelium_Tiger"/>
</dbReference>
<dbReference type="InterPro" id="IPR013783">
    <property type="entry name" value="Ig-like_fold"/>
</dbReference>
<comment type="caution">
    <text evidence="8">The sequence shown here is derived from an EMBL/GenBank/DDBJ whole genome shotgun (WGS) entry which is preliminary data.</text>
</comment>
<feature type="domain" description="TgrO1-like immunoglobulin-like" evidence="7">
    <location>
        <begin position="143"/>
        <end position="221"/>
    </location>
</feature>
<dbReference type="InParanoid" id="Q54EM2"/>
<evidence type="ECO:0000313" key="8">
    <source>
        <dbReference type="EMBL" id="EAL61711.1"/>
    </source>
</evidence>
<dbReference type="GO" id="GO:0031152">
    <property type="term" value="P:aggregation involved in sorocarp development"/>
    <property type="evidence" value="ECO:0000318"/>
    <property type="project" value="GO_Central"/>
</dbReference>
<dbReference type="Proteomes" id="UP000002195">
    <property type="component" value="Unassembled WGS sequence"/>
</dbReference>
<dbReference type="InterPro" id="IPR002909">
    <property type="entry name" value="IPT_dom"/>
</dbReference>
<dbReference type="GeneID" id="8628165"/>
<dbReference type="EMBL" id="AAFI02000177">
    <property type="protein sequence ID" value="EAL61711.1"/>
    <property type="molecule type" value="Genomic_DNA"/>
</dbReference>
<dbReference type="AlphaFoldDB" id="Q54EM2"/>
<dbReference type="PANTHER" id="PTHR31341:SF4">
    <property type="entry name" value="IPT_TIG DOMAIN-CONTAINING PROTEIN-RELATED"/>
    <property type="match status" value="1"/>
</dbReference>
<evidence type="ECO:0000256" key="2">
    <source>
        <dbReference type="ARBA" id="ARBA00022729"/>
    </source>
</evidence>
<dbReference type="VEuPathDB" id="AmoebaDB:DDB_G0291454"/>
<dbReference type="SUPFAM" id="SSF81296">
    <property type="entry name" value="E set domains"/>
    <property type="match status" value="2"/>
</dbReference>
<dbReference type="Gene3D" id="2.60.40.10">
    <property type="entry name" value="Immunoglobulins"/>
    <property type="match status" value="3"/>
</dbReference>
<dbReference type="PANTHER" id="PTHR31341">
    <property type="entry name" value="IPT/TIG DOMAIN-CONTAINING PROTEIN-RELATED-RELATED"/>
    <property type="match status" value="1"/>
</dbReference>
<feature type="signal peptide" evidence="5">
    <location>
        <begin position="1"/>
        <end position="21"/>
    </location>
</feature>
<feature type="domain" description="IPT/TIG" evidence="6">
    <location>
        <begin position="309"/>
        <end position="395"/>
    </location>
</feature>
<keyword evidence="3" id="KW-0472">Membrane</keyword>
<evidence type="ECO:0000256" key="3">
    <source>
        <dbReference type="ARBA" id="ARBA00023136"/>
    </source>
</evidence>
<evidence type="ECO:0000256" key="5">
    <source>
        <dbReference type="SAM" id="SignalP"/>
    </source>
</evidence>
<proteinExistence type="predicted"/>